<gene>
    <name evidence="1" type="ORF">ABXZ32_09450</name>
</gene>
<proteinExistence type="predicted"/>
<dbReference type="RefSeq" id="WP_354618431.1">
    <property type="nucleotide sequence ID" value="NZ_JBEWYP010000004.1"/>
</dbReference>
<sequence>MQKFIQIPVLCCSLIITTLISCSSESLEVIEELQLEEFDTETITIVNPEKEEVSNEVWTETSNWLGKMQLSNGLLESTENGDFVSLYDNALSALAFTALKKYDKAEAIFDYFDGQIENELLNGNGGFYATRNKQGDHDERIWMGDNAWLLIALNNYHEATGSNKYNRLSNELELWLRSLQDEDGGLFGGQNEDGSSIHKVTEGIVTAFNAVKGYDDFHKNILVYLKNERWDTNEQLLVAWPENPAYKYALDLHTLGFNILENFPVTVLYQAERYKNTQTSTLTGEEIIGYCFDEDQDVIWLEGTAQMAVAFQNAGLESEANVLLEQLEKTFIKSTTLVNAKGIPYTSNFGTTYGSEDLWDHTDITSTISSSVWYLFAKLKFSPLALGKNKSIPSQDKFWNQ</sequence>
<dbReference type="InterPro" id="IPR008928">
    <property type="entry name" value="6-hairpin_glycosidase_sf"/>
</dbReference>
<reference evidence="1 2" key="1">
    <citation type="submission" date="2024-07" db="EMBL/GenBank/DDBJ databases">
        <title>The genome sequence of type strain Sediminicola luteus GDMCC 1.2596T.</title>
        <authorList>
            <person name="Liu Y."/>
        </authorList>
    </citation>
    <scope>NUCLEOTIDE SEQUENCE [LARGE SCALE GENOMIC DNA]</scope>
    <source>
        <strain evidence="1 2">GDMCC 1.2596</strain>
    </source>
</reference>
<name>A0ABV2TWG2_9FLAO</name>
<evidence type="ECO:0000313" key="2">
    <source>
        <dbReference type="Proteomes" id="UP001549773"/>
    </source>
</evidence>
<keyword evidence="2" id="KW-1185">Reference proteome</keyword>
<dbReference type="SUPFAM" id="SSF48208">
    <property type="entry name" value="Six-hairpin glycosidases"/>
    <property type="match status" value="1"/>
</dbReference>
<organism evidence="1 2">
    <name type="scientific">Sediminicola luteus</name>
    <dbReference type="NCBI Taxonomy" id="319238"/>
    <lineage>
        <taxon>Bacteria</taxon>
        <taxon>Pseudomonadati</taxon>
        <taxon>Bacteroidota</taxon>
        <taxon>Flavobacteriia</taxon>
        <taxon>Flavobacteriales</taxon>
        <taxon>Flavobacteriaceae</taxon>
        <taxon>Sediminicola</taxon>
    </lineage>
</organism>
<dbReference type="EMBL" id="JBEWYP010000004">
    <property type="protein sequence ID" value="MET7029621.1"/>
    <property type="molecule type" value="Genomic_DNA"/>
</dbReference>
<dbReference type="PROSITE" id="PS51257">
    <property type="entry name" value="PROKAR_LIPOPROTEIN"/>
    <property type="match status" value="1"/>
</dbReference>
<accession>A0ABV2TWG2</accession>
<evidence type="ECO:0000313" key="1">
    <source>
        <dbReference type="EMBL" id="MET7029621.1"/>
    </source>
</evidence>
<dbReference type="Proteomes" id="UP001549773">
    <property type="component" value="Unassembled WGS sequence"/>
</dbReference>
<protein>
    <recommendedName>
        <fullName evidence="3">Glycosyl hydrolase</fullName>
    </recommendedName>
</protein>
<comment type="caution">
    <text evidence="1">The sequence shown here is derived from an EMBL/GenBank/DDBJ whole genome shotgun (WGS) entry which is preliminary data.</text>
</comment>
<evidence type="ECO:0008006" key="3">
    <source>
        <dbReference type="Google" id="ProtNLM"/>
    </source>
</evidence>